<protein>
    <recommendedName>
        <fullName evidence="4">Flagellar biosynthesis protein FlhA</fullName>
    </recommendedName>
</protein>
<name>A0A444Q2C6_9MICO</name>
<feature type="transmembrane region" description="Helical" evidence="1">
    <location>
        <begin position="7"/>
        <end position="26"/>
    </location>
</feature>
<dbReference type="OrthoDB" id="9963635at2"/>
<reference evidence="2 3" key="1">
    <citation type="submission" date="2018-12" db="EMBL/GenBank/DDBJ databases">
        <authorList>
            <person name="Li F."/>
        </authorList>
    </citation>
    <scope>NUCLEOTIDE SEQUENCE [LARGE SCALE GENOMIC DNA]</scope>
    <source>
        <strain evidence="2 3">8H24J-4-2</strain>
    </source>
</reference>
<organism evidence="2 3">
    <name type="scientific">Labedella populi</name>
    <dbReference type="NCBI Taxonomy" id="2498850"/>
    <lineage>
        <taxon>Bacteria</taxon>
        <taxon>Bacillati</taxon>
        <taxon>Actinomycetota</taxon>
        <taxon>Actinomycetes</taxon>
        <taxon>Micrococcales</taxon>
        <taxon>Microbacteriaceae</taxon>
        <taxon>Labedella</taxon>
    </lineage>
</organism>
<gene>
    <name evidence="2" type="ORF">ELQ92_15305</name>
</gene>
<comment type="caution">
    <text evidence="2">The sequence shown here is derived from an EMBL/GenBank/DDBJ whole genome shotgun (WGS) entry which is preliminary data.</text>
</comment>
<dbReference type="RefSeq" id="WP_128500195.1">
    <property type="nucleotide sequence ID" value="NZ_RZNC01000008.1"/>
</dbReference>
<keyword evidence="1" id="KW-0472">Membrane</keyword>
<proteinExistence type="predicted"/>
<evidence type="ECO:0000313" key="3">
    <source>
        <dbReference type="Proteomes" id="UP000288603"/>
    </source>
</evidence>
<accession>A0A444Q2C6</accession>
<evidence type="ECO:0000313" key="2">
    <source>
        <dbReference type="EMBL" id="RWZ55384.1"/>
    </source>
</evidence>
<keyword evidence="1" id="KW-0812">Transmembrane</keyword>
<keyword evidence="3" id="KW-1185">Reference proteome</keyword>
<dbReference type="EMBL" id="RZNC01000008">
    <property type="protein sequence ID" value="RWZ55384.1"/>
    <property type="molecule type" value="Genomic_DNA"/>
</dbReference>
<dbReference type="Proteomes" id="UP000288603">
    <property type="component" value="Unassembled WGS sequence"/>
</dbReference>
<keyword evidence="1" id="KW-1133">Transmembrane helix</keyword>
<evidence type="ECO:0008006" key="4">
    <source>
        <dbReference type="Google" id="ProtNLM"/>
    </source>
</evidence>
<evidence type="ECO:0000256" key="1">
    <source>
        <dbReference type="SAM" id="Phobius"/>
    </source>
</evidence>
<dbReference type="AlphaFoldDB" id="A0A444Q2C6"/>
<feature type="transmembrane region" description="Helical" evidence="1">
    <location>
        <begin position="32"/>
        <end position="57"/>
    </location>
</feature>
<sequence>MRRSPAATAVTIVVFILALIVAWWLVGFLFSVAWFIVKAVFAVFVALIVAVVAYVLISRSRSSD</sequence>